<evidence type="ECO:0000313" key="4">
    <source>
        <dbReference type="Proteomes" id="UP001209570"/>
    </source>
</evidence>
<dbReference type="InterPro" id="IPR013083">
    <property type="entry name" value="Znf_RING/FYVE/PHD"/>
</dbReference>
<feature type="compositionally biased region" description="Polar residues" evidence="2">
    <location>
        <begin position="242"/>
        <end position="252"/>
    </location>
</feature>
<feature type="region of interest" description="Disordered" evidence="2">
    <location>
        <begin position="269"/>
        <end position="296"/>
    </location>
</feature>
<gene>
    <name evidence="3" type="ORF">P43SY_006278</name>
</gene>
<protein>
    <submittedName>
        <fullName evidence="3">Uncharacterized protein</fullName>
    </submittedName>
</protein>
<dbReference type="PROSITE" id="PS50096">
    <property type="entry name" value="IQ"/>
    <property type="match status" value="1"/>
</dbReference>
<reference evidence="3" key="1">
    <citation type="submission" date="2021-12" db="EMBL/GenBank/DDBJ databases">
        <title>Prjna785345.</title>
        <authorList>
            <person name="Rujirawat T."/>
            <person name="Krajaejun T."/>
        </authorList>
    </citation>
    <scope>NUCLEOTIDE SEQUENCE</scope>
    <source>
        <strain evidence="3">Pi057C3</strain>
    </source>
</reference>
<evidence type="ECO:0000256" key="1">
    <source>
        <dbReference type="SAM" id="Coils"/>
    </source>
</evidence>
<dbReference type="Gene3D" id="3.30.40.10">
    <property type="entry name" value="Zinc/RING finger domain, C3HC4 (zinc finger)"/>
    <property type="match status" value="1"/>
</dbReference>
<organism evidence="3 4">
    <name type="scientific">Pythium insidiosum</name>
    <name type="common">Pythiosis disease agent</name>
    <dbReference type="NCBI Taxonomy" id="114742"/>
    <lineage>
        <taxon>Eukaryota</taxon>
        <taxon>Sar</taxon>
        <taxon>Stramenopiles</taxon>
        <taxon>Oomycota</taxon>
        <taxon>Peronosporomycetes</taxon>
        <taxon>Pythiales</taxon>
        <taxon>Pythiaceae</taxon>
        <taxon>Pythium</taxon>
    </lineage>
</organism>
<feature type="region of interest" description="Disordered" evidence="2">
    <location>
        <begin position="1"/>
        <end position="23"/>
    </location>
</feature>
<feature type="compositionally biased region" description="Acidic residues" evidence="2">
    <location>
        <begin position="14"/>
        <end position="23"/>
    </location>
</feature>
<keyword evidence="4" id="KW-1185">Reference proteome</keyword>
<evidence type="ECO:0000313" key="3">
    <source>
        <dbReference type="EMBL" id="KAJ0404708.1"/>
    </source>
</evidence>
<proteinExistence type="predicted"/>
<comment type="caution">
    <text evidence="3">The sequence shown here is derived from an EMBL/GenBank/DDBJ whole genome shotgun (WGS) entry which is preliminary data.</text>
</comment>
<sequence>MALVEDPALPSSPGDDDAYDDLEDWYSSSFPRLGSTASVTANELSAMSNDERDDEMEVMGSPDDYEIVLDAGETARSVGSTRADDAAVAISFAVEPVPDLPHPVAPLTLTPKKLFSPPSDVLPMSCDRCRSDLNRKLLVRCSACGFCRHLYCFSPPLRQHPALVVIPKLARHTRPPISALIARWRCDACVQSLSAVDAKPREARSDVSPGRKSAWSPTKAPRKAGKKSSPTRSPPKRSVSPERTTGPTQKQPFNWHRFRAEKAARVLGDVTKSTVDDDDDDDGDDQRAEQDPALARSPLHRQLAFYSPTVTLMKKTAIFWQWHVRQRQRHRERLQATELRLRVPPKRNVMVSLDAREREIFRVEQEQRQRRIEAEQQEDLALFDDALVYRFDDPRPIFETLRRRPVVVTPVGEPGEQEGDTASSKGELNAAEQQRQDFEAQMMALEDDDAPTPEQAKRWRARRSTAMAMAAAAGVDLDADPGVVGLYLAAHIINRATLGWRWRCEGRKQREIERQRRRAEEERQQQRRSRAQSNVLTLVYCVQFVLLMVRKMRQVQLKKELLLVLQDAAEDTSVTASAEDPEIARRQLAEKRIQRFFLRHVRRYVRLKKTMMVRRLWRWWRHKFLPYKWRMAAIEVRHRHRTRAAMQIQHWFRRWRLYRAVRLEQERHAIRKVRTFLRGWLIRRLARREKERLAVYHAALSLGIASHELRERPEASIIEIVERIGMAAYENGDFWYAAAMLERVYRRRSTDGRGVDTELRLALAYSHHMAWHQSCDAFNLTRAHDLYCDVLDSLSVRASKDAASVVDPFILQDLAIVLMQRAAFAASLRLLAKLIEFFSSDDAFPLWLLLAGVQLQQLGRWEQSVEYLTYVSDLVLPAPYVERDVLALCAISCDLSRSGGARDAWKAACRLWFRDKRLKVTAAHDSSYLSALLGNNNSDRQSTQRKWELLVDLAQRATNEGHYLIACRALLYAVERVAPADLLESQDDPAAAAVWQAETRRVWWLLGDAFRHLGQLELYVEATARSQDHETTDDERHQWRTHAEQQAHCFEHDLTALSTRQHVEQMAQSYGQSTATYAEQDVTLEDV</sequence>
<accession>A0AAD5LP35</accession>
<feature type="region of interest" description="Disordered" evidence="2">
    <location>
        <begin position="197"/>
        <end position="257"/>
    </location>
</feature>
<dbReference type="Proteomes" id="UP001209570">
    <property type="component" value="Unassembled WGS sequence"/>
</dbReference>
<name>A0AAD5LP35_PYTIN</name>
<evidence type="ECO:0000256" key="2">
    <source>
        <dbReference type="SAM" id="MobiDB-lite"/>
    </source>
</evidence>
<dbReference type="EMBL" id="JAKCXM010000058">
    <property type="protein sequence ID" value="KAJ0404708.1"/>
    <property type="molecule type" value="Genomic_DNA"/>
</dbReference>
<feature type="region of interest" description="Disordered" evidence="2">
    <location>
        <begin position="410"/>
        <end position="430"/>
    </location>
</feature>
<keyword evidence="1" id="KW-0175">Coiled coil</keyword>
<dbReference type="AlphaFoldDB" id="A0AAD5LP35"/>
<feature type="coiled-coil region" evidence="1">
    <location>
        <begin position="505"/>
        <end position="532"/>
    </location>
</feature>